<organism evidence="2 3">
    <name type="scientific">Crateriforma conspicua</name>
    <dbReference type="NCBI Taxonomy" id="2527996"/>
    <lineage>
        <taxon>Bacteria</taxon>
        <taxon>Pseudomonadati</taxon>
        <taxon>Planctomycetota</taxon>
        <taxon>Planctomycetia</taxon>
        <taxon>Planctomycetales</taxon>
        <taxon>Planctomycetaceae</taxon>
        <taxon>Crateriforma</taxon>
    </lineage>
</organism>
<dbReference type="Proteomes" id="UP000316476">
    <property type="component" value="Unassembled WGS sequence"/>
</dbReference>
<evidence type="ECO:0000259" key="1">
    <source>
        <dbReference type="Pfam" id="PF06439"/>
    </source>
</evidence>
<dbReference type="Pfam" id="PF06439">
    <property type="entry name" value="3keto-disac_hyd"/>
    <property type="match status" value="1"/>
</dbReference>
<reference evidence="2 3" key="1">
    <citation type="submission" date="2019-02" db="EMBL/GenBank/DDBJ databases">
        <title>Deep-cultivation of Planctomycetes and their phenomic and genomic characterization uncovers novel biology.</title>
        <authorList>
            <person name="Wiegand S."/>
            <person name="Jogler M."/>
            <person name="Boedeker C."/>
            <person name="Pinto D."/>
            <person name="Vollmers J."/>
            <person name="Rivas-Marin E."/>
            <person name="Kohn T."/>
            <person name="Peeters S.H."/>
            <person name="Heuer A."/>
            <person name="Rast P."/>
            <person name="Oberbeckmann S."/>
            <person name="Bunk B."/>
            <person name="Jeske O."/>
            <person name="Meyerdierks A."/>
            <person name="Storesund J.E."/>
            <person name="Kallscheuer N."/>
            <person name="Luecker S."/>
            <person name="Lage O.M."/>
            <person name="Pohl T."/>
            <person name="Merkel B.J."/>
            <person name="Hornburger P."/>
            <person name="Mueller R.-W."/>
            <person name="Bruemmer F."/>
            <person name="Labrenz M."/>
            <person name="Spormann A.M."/>
            <person name="Op Den Camp H."/>
            <person name="Overmann J."/>
            <person name="Amann R."/>
            <person name="Jetten M.S.M."/>
            <person name="Mascher T."/>
            <person name="Medema M.H."/>
            <person name="Devos D.P."/>
            <person name="Kaster A.-K."/>
            <person name="Ovreas L."/>
            <person name="Rohde M."/>
            <person name="Galperin M.Y."/>
            <person name="Jogler C."/>
        </authorList>
    </citation>
    <scope>NUCLEOTIDE SEQUENCE [LARGE SCALE GENOMIC DNA]</scope>
    <source>
        <strain evidence="2 3">V7</strain>
    </source>
</reference>
<dbReference type="AlphaFoldDB" id="A0A5C6FRV3"/>
<evidence type="ECO:0000313" key="2">
    <source>
        <dbReference type="EMBL" id="TWU64976.1"/>
    </source>
</evidence>
<accession>A0A5C6FRV3</accession>
<dbReference type="EMBL" id="SJPZ01000001">
    <property type="protein sequence ID" value="TWU64976.1"/>
    <property type="molecule type" value="Genomic_DNA"/>
</dbReference>
<gene>
    <name evidence="2" type="ORF">V7x_05200</name>
</gene>
<name>A0A5C6FRV3_9PLAN</name>
<sequence length="258" mass="28802">MHHTMRRVIQSFAFFPFLLTTIGLLLPTVTLGDDPSATGTAKDLFNGKDLTGWHVDVPDADNNPDIRPSFIVRDGKLVSMGTPRGHLITDQSYSDYRLEVEYRFAGKPGNCGVLVHASTPRALYKMFPQSIEVQMMHENAGDFWCIHENIVVDDMASRRPGDPSTWGGKQGQSRRILNLTDSSEKPLGQWNRMVVECVADKVKVWVNGDLVNEGFDCTAEQGQIALQAEGSEVEFRKVQLTPIRQISEQVPENQASDQ</sequence>
<dbReference type="InterPro" id="IPR010496">
    <property type="entry name" value="AL/BT2_dom"/>
</dbReference>
<proteinExistence type="predicted"/>
<feature type="domain" description="3-keto-alpha-glucoside-1,2-lyase/3-keto-2-hydroxy-glucal hydratase" evidence="1">
    <location>
        <begin position="41"/>
        <end position="240"/>
    </location>
</feature>
<comment type="caution">
    <text evidence="2">The sequence shown here is derived from an EMBL/GenBank/DDBJ whole genome shotgun (WGS) entry which is preliminary data.</text>
</comment>
<evidence type="ECO:0000313" key="3">
    <source>
        <dbReference type="Proteomes" id="UP000316476"/>
    </source>
</evidence>
<dbReference type="Gene3D" id="2.60.120.560">
    <property type="entry name" value="Exo-inulinase, domain 1"/>
    <property type="match status" value="1"/>
</dbReference>
<protein>
    <recommendedName>
        <fullName evidence="1">3-keto-alpha-glucoside-1,2-lyase/3-keto-2-hydroxy-glucal hydratase domain-containing protein</fullName>
    </recommendedName>
</protein>
<dbReference type="GO" id="GO:0016787">
    <property type="term" value="F:hydrolase activity"/>
    <property type="evidence" value="ECO:0007669"/>
    <property type="project" value="InterPro"/>
</dbReference>